<dbReference type="KEGG" id="ccel:CCDG5_1045"/>
<feature type="transmembrane region" description="Helical" evidence="2">
    <location>
        <begin position="164"/>
        <end position="186"/>
    </location>
</feature>
<dbReference type="PATRIC" id="fig|29343.3.peg.1102"/>
<feature type="compositionally biased region" description="Basic and acidic residues" evidence="1">
    <location>
        <begin position="46"/>
        <end position="56"/>
    </location>
</feature>
<keyword evidence="2" id="KW-1133">Transmembrane helix</keyword>
<keyword evidence="4" id="KW-1185">Reference proteome</keyword>
<gene>
    <name evidence="3" type="ORF">CCDG5_1045</name>
</gene>
<feature type="transmembrane region" description="Helical" evidence="2">
    <location>
        <begin position="301"/>
        <end position="320"/>
    </location>
</feature>
<feature type="transmembrane region" description="Helical" evidence="2">
    <location>
        <begin position="130"/>
        <end position="158"/>
    </location>
</feature>
<keyword evidence="2" id="KW-0472">Membrane</keyword>
<feature type="transmembrane region" description="Helical" evidence="2">
    <location>
        <begin position="357"/>
        <end position="382"/>
    </location>
</feature>
<dbReference type="EMBL" id="LM995447">
    <property type="protein sequence ID" value="CDZ24162.1"/>
    <property type="molecule type" value="Genomic_DNA"/>
</dbReference>
<dbReference type="Proteomes" id="UP000032431">
    <property type="component" value="Chromosome I"/>
</dbReference>
<evidence type="ECO:0000256" key="2">
    <source>
        <dbReference type="SAM" id="Phobius"/>
    </source>
</evidence>
<dbReference type="OrthoDB" id="1706761at2"/>
<dbReference type="HOGENOM" id="CLU_060898_0_0_9"/>
<sequence>MKKTGILIITFIIFNILFCQTVSAKSNNETPSSVESIISEQQEKSRAGELSEKVPDSAENSLKKAGIKSGDKDTLARFTPANIFGALIDAVKSAAKSPLKAIAAVTGILLACALLATLKNSFAESSMHNVFNVVTALCVASVILVPITQCISFCATVIKQSSTFMLAFIPVYTALAAASGHPASAIATQSLLLGSSEILSQIVSTTFVPMADIYLAFCVIAAVSPQINITGIAEFIKSAVSWALGLCLTIYTGILTVQGAIASATDNVTIKAAKFVVDGSIPVIGGAISDAMNTVISCAGLLKTSVGAYAIVVLILAFLPPVLECVMWLLATDISLAVANILNISNMNGMLKAIKEALKLIIALVIASALTFVISVSVMLLLGK</sequence>
<organism evidence="3 4">
    <name type="scientific">[Clostridium] cellulosi</name>
    <dbReference type="NCBI Taxonomy" id="29343"/>
    <lineage>
        <taxon>Bacteria</taxon>
        <taxon>Bacillati</taxon>
        <taxon>Bacillota</taxon>
        <taxon>Clostridia</taxon>
        <taxon>Eubacteriales</taxon>
        <taxon>Oscillospiraceae</taxon>
        <taxon>Oscillospiraceae incertae sedis</taxon>
    </lineage>
</organism>
<feature type="transmembrane region" description="Helical" evidence="2">
    <location>
        <begin position="101"/>
        <end position="118"/>
    </location>
</feature>
<proteinExistence type="predicted"/>
<accession>A0A078KNP9</accession>
<reference evidence="4" key="1">
    <citation type="submission" date="2014-07" db="EMBL/GenBank/DDBJ databases">
        <authorList>
            <person name="Wibberg D."/>
        </authorList>
    </citation>
    <scope>NUCLEOTIDE SEQUENCE [LARGE SCALE GENOMIC DNA]</scope>
    <source>
        <strain evidence="4">DG5</strain>
    </source>
</reference>
<evidence type="ECO:0000256" key="1">
    <source>
        <dbReference type="SAM" id="MobiDB-lite"/>
    </source>
</evidence>
<evidence type="ECO:0000313" key="4">
    <source>
        <dbReference type="Proteomes" id="UP000032431"/>
    </source>
</evidence>
<dbReference type="STRING" id="29343.CCDG5_1045"/>
<feature type="region of interest" description="Disordered" evidence="1">
    <location>
        <begin position="46"/>
        <end position="65"/>
    </location>
</feature>
<name>A0A078KNP9_9FIRM</name>
<feature type="transmembrane region" description="Helical" evidence="2">
    <location>
        <begin position="198"/>
        <end position="222"/>
    </location>
</feature>
<dbReference type="InterPro" id="IPR014194">
    <property type="entry name" value="Spore_III_AE"/>
</dbReference>
<dbReference type="AlphaFoldDB" id="A0A078KNP9"/>
<feature type="transmembrane region" description="Helical" evidence="2">
    <location>
        <begin position="242"/>
        <end position="264"/>
    </location>
</feature>
<protein>
    <submittedName>
        <fullName evidence="3">Sporulation stage III protein AE</fullName>
    </submittedName>
</protein>
<keyword evidence="2" id="KW-0812">Transmembrane</keyword>
<dbReference type="Pfam" id="PF09546">
    <property type="entry name" value="Spore_III_AE"/>
    <property type="match status" value="1"/>
</dbReference>
<evidence type="ECO:0000313" key="3">
    <source>
        <dbReference type="EMBL" id="CDZ24162.1"/>
    </source>
</evidence>